<organism evidence="1 2">
    <name type="scientific">Peribacillus simplex NBRC 15720 = DSM 1321</name>
    <dbReference type="NCBI Taxonomy" id="1349754"/>
    <lineage>
        <taxon>Bacteria</taxon>
        <taxon>Bacillati</taxon>
        <taxon>Bacillota</taxon>
        <taxon>Bacilli</taxon>
        <taxon>Bacillales</taxon>
        <taxon>Bacillaceae</taxon>
        <taxon>Peribacillus</taxon>
    </lineage>
</organism>
<evidence type="ECO:0000313" key="1">
    <source>
        <dbReference type="EMBL" id="ASS96467.1"/>
    </source>
</evidence>
<dbReference type="Proteomes" id="UP000214618">
    <property type="component" value="Chromosome"/>
</dbReference>
<evidence type="ECO:0000313" key="2">
    <source>
        <dbReference type="Proteomes" id="UP000214618"/>
    </source>
</evidence>
<dbReference type="AlphaFoldDB" id="A0A223EMG0"/>
<gene>
    <name evidence="1" type="ORF">BS1321_22640</name>
</gene>
<proteinExistence type="predicted"/>
<accession>A0A223EMG0</accession>
<protein>
    <submittedName>
        <fullName evidence="1">Uncharacterized protein</fullName>
    </submittedName>
</protein>
<dbReference type="EMBL" id="CP017704">
    <property type="protein sequence ID" value="ASS96467.1"/>
    <property type="molecule type" value="Genomic_DNA"/>
</dbReference>
<name>A0A223EMG0_9BACI</name>
<sequence>MQNIGANPGVIRQSGMHELAFNEGGTTESSPFRPYFEDEKGFFSCLRYLLEEVIDGKETYRCKDRK</sequence>
<reference evidence="1 2" key="1">
    <citation type="submission" date="2016-10" db="EMBL/GenBank/DDBJ databases">
        <title>The whole genome sequencing and assembly of Bacillus simplex DSM 1321 strain.</title>
        <authorList>
            <person name="Park M.-K."/>
            <person name="Lee Y.-J."/>
            <person name="Yi H."/>
            <person name="Bahn Y.-S."/>
            <person name="Kim J.F."/>
            <person name="Lee D.-W."/>
        </authorList>
    </citation>
    <scope>NUCLEOTIDE SEQUENCE [LARGE SCALE GENOMIC DNA]</scope>
    <source>
        <strain evidence="1 2">DSM 1321</strain>
    </source>
</reference>